<dbReference type="Proteomes" id="UP001162164">
    <property type="component" value="Unassembled WGS sequence"/>
</dbReference>
<comment type="caution">
    <text evidence="1">The sequence shown here is derived from an EMBL/GenBank/DDBJ whole genome shotgun (WGS) entry which is preliminary data.</text>
</comment>
<name>A0ABQ9J196_9CUCU</name>
<protein>
    <submittedName>
        <fullName evidence="1">Uncharacterized protein</fullName>
    </submittedName>
</protein>
<reference evidence="1" key="1">
    <citation type="journal article" date="2023" name="Insect Mol. Biol.">
        <title>Genome sequencing provides insights into the evolution of gene families encoding plant cell wall-degrading enzymes in longhorned beetles.</title>
        <authorList>
            <person name="Shin N.R."/>
            <person name="Okamura Y."/>
            <person name="Kirsch R."/>
            <person name="Pauchet Y."/>
        </authorList>
    </citation>
    <scope>NUCLEOTIDE SEQUENCE</scope>
    <source>
        <strain evidence="1">MMC_N1</strain>
    </source>
</reference>
<evidence type="ECO:0000313" key="2">
    <source>
        <dbReference type="Proteomes" id="UP001162164"/>
    </source>
</evidence>
<organism evidence="1 2">
    <name type="scientific">Molorchus minor</name>
    <dbReference type="NCBI Taxonomy" id="1323400"/>
    <lineage>
        <taxon>Eukaryota</taxon>
        <taxon>Metazoa</taxon>
        <taxon>Ecdysozoa</taxon>
        <taxon>Arthropoda</taxon>
        <taxon>Hexapoda</taxon>
        <taxon>Insecta</taxon>
        <taxon>Pterygota</taxon>
        <taxon>Neoptera</taxon>
        <taxon>Endopterygota</taxon>
        <taxon>Coleoptera</taxon>
        <taxon>Polyphaga</taxon>
        <taxon>Cucujiformia</taxon>
        <taxon>Chrysomeloidea</taxon>
        <taxon>Cerambycidae</taxon>
        <taxon>Lamiinae</taxon>
        <taxon>Monochamini</taxon>
        <taxon>Molorchus</taxon>
    </lineage>
</organism>
<gene>
    <name evidence="1" type="ORF">NQ317_002751</name>
</gene>
<evidence type="ECO:0000313" key="1">
    <source>
        <dbReference type="EMBL" id="KAJ8971059.1"/>
    </source>
</evidence>
<keyword evidence="2" id="KW-1185">Reference proteome</keyword>
<sequence length="111" mass="12869">MKRDEFGQFLVIPLSVSPNTLGDSKEYALGKFLSLEKKLQKNSQLRKAYVNFMTEYQVLGLYWSFKLDELMYHVDICSEVGKVTKRSILSEVSRLFDPFGLIIAKILKKQK</sequence>
<proteinExistence type="predicted"/>
<accession>A0ABQ9J196</accession>
<dbReference type="EMBL" id="JAPWTJ010001529">
    <property type="protein sequence ID" value="KAJ8971059.1"/>
    <property type="molecule type" value="Genomic_DNA"/>
</dbReference>